<evidence type="ECO:0000313" key="2">
    <source>
        <dbReference type="Proteomes" id="UP000576082"/>
    </source>
</evidence>
<dbReference type="Proteomes" id="UP000576082">
    <property type="component" value="Unassembled WGS sequence"/>
</dbReference>
<keyword evidence="2" id="KW-1185">Reference proteome</keyword>
<dbReference type="RefSeq" id="WP_169660871.1">
    <property type="nucleotide sequence ID" value="NZ_JABANE010000193.1"/>
</dbReference>
<proteinExistence type="predicted"/>
<sequence length="111" mass="13364">MSNFELFSFGSSDCLNLEEFSPKNEFFISVEFDLKKRNEEGIMTFFFFLATKEGYYNQPYHNELEHIVIVERYSFEFVRGMLDKKVVNKIIELSDKQLLEYLYSNFNFDDD</sequence>
<dbReference type="AlphaFoldDB" id="A0A7X9S1J0"/>
<organism evidence="1 2">
    <name type="scientific">Flammeovirga aprica JL-4</name>
    <dbReference type="NCBI Taxonomy" id="694437"/>
    <lineage>
        <taxon>Bacteria</taxon>
        <taxon>Pseudomonadati</taxon>
        <taxon>Bacteroidota</taxon>
        <taxon>Cytophagia</taxon>
        <taxon>Cytophagales</taxon>
        <taxon>Flammeovirgaceae</taxon>
        <taxon>Flammeovirga</taxon>
    </lineage>
</organism>
<name>A0A7X9S1J0_9BACT</name>
<dbReference type="EMBL" id="JABANE010000193">
    <property type="protein sequence ID" value="NME72690.1"/>
    <property type="molecule type" value="Genomic_DNA"/>
</dbReference>
<evidence type="ECO:0000313" key="1">
    <source>
        <dbReference type="EMBL" id="NME72690.1"/>
    </source>
</evidence>
<accession>A0A7X9S1J0</accession>
<gene>
    <name evidence="1" type="ORF">HHU12_32320</name>
</gene>
<protein>
    <submittedName>
        <fullName evidence="1">Uncharacterized protein</fullName>
    </submittedName>
</protein>
<reference evidence="1 2" key="1">
    <citation type="submission" date="2020-04" db="EMBL/GenBank/DDBJ databases">
        <title>Flammeovirga sp. SR4, a novel species isolated from seawater.</title>
        <authorList>
            <person name="Wang X."/>
        </authorList>
    </citation>
    <scope>NUCLEOTIDE SEQUENCE [LARGE SCALE GENOMIC DNA]</scope>
    <source>
        <strain evidence="1 2">ATCC 23126</strain>
    </source>
</reference>
<comment type="caution">
    <text evidence="1">The sequence shown here is derived from an EMBL/GenBank/DDBJ whole genome shotgun (WGS) entry which is preliminary data.</text>
</comment>